<dbReference type="EMBL" id="DUZY01000007">
    <property type="protein sequence ID" value="DAD45696.1"/>
    <property type="molecule type" value="Genomic_DNA"/>
</dbReference>
<protein>
    <submittedName>
        <fullName evidence="1">Uncharacterized protein</fullName>
    </submittedName>
</protein>
<keyword evidence="2" id="KW-1185">Reference proteome</keyword>
<evidence type="ECO:0000313" key="2">
    <source>
        <dbReference type="Proteomes" id="UP000607653"/>
    </source>
</evidence>
<gene>
    <name evidence="1" type="ORF">HUJ06_003926</name>
</gene>
<proteinExistence type="predicted"/>
<accession>A0A822ZRY5</accession>
<dbReference type="Proteomes" id="UP000607653">
    <property type="component" value="Unassembled WGS sequence"/>
</dbReference>
<sequence>MEMGTILFIFRGIREIINSLLSIIFGGKHFVSLHHFSCNQNWNSVTHCLLIQKGEFSQ</sequence>
<dbReference type="AlphaFoldDB" id="A0A822ZRY5"/>
<evidence type="ECO:0000313" key="1">
    <source>
        <dbReference type="EMBL" id="DAD45696.1"/>
    </source>
</evidence>
<reference evidence="1 2" key="1">
    <citation type="journal article" date="2020" name="Mol. Biol. Evol.">
        <title>Distinct Expression and Methylation Patterns for Genes with Different Fates following a Single Whole-Genome Duplication in Flowering Plants.</title>
        <authorList>
            <person name="Shi T."/>
            <person name="Rahmani R.S."/>
            <person name="Gugger P.F."/>
            <person name="Wang M."/>
            <person name="Li H."/>
            <person name="Zhang Y."/>
            <person name="Li Z."/>
            <person name="Wang Q."/>
            <person name="Van de Peer Y."/>
            <person name="Marchal K."/>
            <person name="Chen J."/>
        </authorList>
    </citation>
    <scope>NUCLEOTIDE SEQUENCE [LARGE SCALE GENOMIC DNA]</scope>
    <source>
        <tissue evidence="1">Leaf</tissue>
    </source>
</reference>
<name>A0A822ZRY5_NELNU</name>
<comment type="caution">
    <text evidence="1">The sequence shown here is derived from an EMBL/GenBank/DDBJ whole genome shotgun (WGS) entry which is preliminary data.</text>
</comment>
<organism evidence="1 2">
    <name type="scientific">Nelumbo nucifera</name>
    <name type="common">Sacred lotus</name>
    <dbReference type="NCBI Taxonomy" id="4432"/>
    <lineage>
        <taxon>Eukaryota</taxon>
        <taxon>Viridiplantae</taxon>
        <taxon>Streptophyta</taxon>
        <taxon>Embryophyta</taxon>
        <taxon>Tracheophyta</taxon>
        <taxon>Spermatophyta</taxon>
        <taxon>Magnoliopsida</taxon>
        <taxon>Proteales</taxon>
        <taxon>Nelumbonaceae</taxon>
        <taxon>Nelumbo</taxon>
    </lineage>
</organism>